<sequence length="160" mass="17993">MNAAGGLERRLARLESAEAIRNLVGLYALGADRRNDPEIFSGLFTDDAEWEAAGFGRFQGRDLIVAELARIGRETIVWTLHYMTSPVVEIDEEGTGARCRWWLWELSKIKDQPGAEPVAHFLGGTYDTRLERTPDGWRFSRVVLDLPLVSPHAPGFKTRP</sequence>
<dbReference type="SUPFAM" id="SSF54427">
    <property type="entry name" value="NTF2-like"/>
    <property type="match status" value="1"/>
</dbReference>
<dbReference type="InterPro" id="IPR032710">
    <property type="entry name" value="NTF2-like_dom_sf"/>
</dbReference>
<comment type="caution">
    <text evidence="2">The sequence shown here is derived from an EMBL/GenBank/DDBJ whole genome shotgun (WGS) entry which is preliminary data.</text>
</comment>
<protein>
    <recommendedName>
        <fullName evidence="1">SnoaL-like domain-containing protein</fullName>
    </recommendedName>
</protein>
<dbReference type="Proteomes" id="UP001241747">
    <property type="component" value="Unassembled WGS sequence"/>
</dbReference>
<organism evidence="2 3">
    <name type="scientific">Xanthobacter agilis</name>
    <dbReference type="NCBI Taxonomy" id="47492"/>
    <lineage>
        <taxon>Bacteria</taxon>
        <taxon>Pseudomonadati</taxon>
        <taxon>Pseudomonadota</taxon>
        <taxon>Alphaproteobacteria</taxon>
        <taxon>Hyphomicrobiales</taxon>
        <taxon>Xanthobacteraceae</taxon>
        <taxon>Xanthobacter</taxon>
    </lineage>
</organism>
<name>A0ABU0LCY6_XANAG</name>
<evidence type="ECO:0000313" key="2">
    <source>
        <dbReference type="EMBL" id="MDQ0505014.1"/>
    </source>
</evidence>
<dbReference type="RefSeq" id="WP_237344611.1">
    <property type="nucleotide sequence ID" value="NZ_JABWGX010000005.1"/>
</dbReference>
<evidence type="ECO:0000259" key="1">
    <source>
        <dbReference type="Pfam" id="PF13577"/>
    </source>
</evidence>
<dbReference type="Gene3D" id="3.10.450.50">
    <property type="match status" value="1"/>
</dbReference>
<evidence type="ECO:0000313" key="3">
    <source>
        <dbReference type="Proteomes" id="UP001241747"/>
    </source>
</evidence>
<dbReference type="InterPro" id="IPR037401">
    <property type="entry name" value="SnoaL-like"/>
</dbReference>
<proteinExistence type="predicted"/>
<reference evidence="2 3" key="1">
    <citation type="submission" date="2023-07" db="EMBL/GenBank/DDBJ databases">
        <title>Genomic Encyclopedia of Type Strains, Phase IV (KMG-IV): sequencing the most valuable type-strain genomes for metagenomic binning, comparative biology and taxonomic classification.</title>
        <authorList>
            <person name="Goeker M."/>
        </authorList>
    </citation>
    <scope>NUCLEOTIDE SEQUENCE [LARGE SCALE GENOMIC DNA]</scope>
    <source>
        <strain evidence="2 3">DSM 3770</strain>
    </source>
</reference>
<keyword evidence="3" id="KW-1185">Reference proteome</keyword>
<accession>A0ABU0LCY6</accession>
<gene>
    <name evidence="2" type="ORF">QOZ94_001796</name>
</gene>
<dbReference type="Pfam" id="PF13577">
    <property type="entry name" value="SnoaL_4"/>
    <property type="match status" value="1"/>
</dbReference>
<feature type="domain" description="SnoaL-like" evidence="1">
    <location>
        <begin position="13"/>
        <end position="142"/>
    </location>
</feature>
<dbReference type="EMBL" id="JAUSVY010000003">
    <property type="protein sequence ID" value="MDQ0505014.1"/>
    <property type="molecule type" value="Genomic_DNA"/>
</dbReference>